<sequence>MLHARDGLHGIIPDVQGDHRLWFPQGAARIRLAILVPLDEDLMVRLNSIRRFHRLLTGRSVRPIPSLQSLSASERHRATLMLRAWDGAESGASRRDIAGVLFQTDFSGLSAAEWKSASERRQLARILAEARALVGGEYLTLLRGGQRQRR</sequence>
<evidence type="ECO:0000313" key="2">
    <source>
        <dbReference type="EMBL" id="REG38426.1"/>
    </source>
</evidence>
<dbReference type="EMBL" id="QUMX01000031">
    <property type="protein sequence ID" value="REG38426.1"/>
    <property type="molecule type" value="Genomic_DNA"/>
</dbReference>
<dbReference type="Proteomes" id="UP000256794">
    <property type="component" value="Unassembled WGS sequence"/>
</dbReference>
<organism evidence="2 3">
    <name type="scientific">Paracoccus versutus</name>
    <name type="common">Thiobacillus versutus</name>
    <dbReference type="NCBI Taxonomy" id="34007"/>
    <lineage>
        <taxon>Bacteria</taxon>
        <taxon>Pseudomonadati</taxon>
        <taxon>Pseudomonadota</taxon>
        <taxon>Alphaproteobacteria</taxon>
        <taxon>Rhodobacterales</taxon>
        <taxon>Paracoccaceae</taxon>
        <taxon>Paracoccus</taxon>
    </lineage>
</organism>
<comment type="caution">
    <text evidence="2">The sequence shown here is derived from an EMBL/GenBank/DDBJ whole genome shotgun (WGS) entry which is preliminary data.</text>
</comment>
<reference evidence="2 3" key="1">
    <citation type="submission" date="2018-08" db="EMBL/GenBank/DDBJ databases">
        <title>Genomic Encyclopedia of Archaeal and Bacterial Type Strains, Phase II (KMG-II): from individual species to whole genera.</title>
        <authorList>
            <person name="Goeker M."/>
        </authorList>
    </citation>
    <scope>NUCLEOTIDE SEQUENCE [LARGE SCALE GENOMIC DNA]</scope>
    <source>
        <strain evidence="2 3">DSM 582</strain>
    </source>
</reference>
<proteinExistence type="predicted"/>
<keyword evidence="3" id="KW-1185">Reference proteome</keyword>
<gene>
    <name evidence="2" type="ORF">ATH84_103159</name>
</gene>
<evidence type="ECO:0000259" key="1">
    <source>
        <dbReference type="Pfam" id="PF10074"/>
    </source>
</evidence>
<accession>A0AAQ0HFT5</accession>
<name>A0AAQ0HFT5_PARVE</name>
<dbReference type="AlphaFoldDB" id="A0AAQ0HFT5"/>
<evidence type="ECO:0000313" key="3">
    <source>
        <dbReference type="Proteomes" id="UP000256794"/>
    </source>
</evidence>
<feature type="domain" description="T6SS Transcription factor RovC-like DNA binding" evidence="1">
    <location>
        <begin position="35"/>
        <end position="143"/>
    </location>
</feature>
<dbReference type="Pfam" id="PF10074">
    <property type="entry name" value="RovC_DNA-bd"/>
    <property type="match status" value="1"/>
</dbReference>
<dbReference type="InterPro" id="IPR018754">
    <property type="entry name" value="RovC-like_DNA-bd"/>
</dbReference>
<protein>
    <submittedName>
        <fullName evidence="2">Uncharacterized protein DUF2285</fullName>
    </submittedName>
</protein>